<accession>A0A834X3C2</accession>
<dbReference type="InterPro" id="IPR004140">
    <property type="entry name" value="Exo70"/>
</dbReference>
<proteinExistence type="inferred from homology"/>
<feature type="domain" description="Exocyst complex subunit Exo70 C-terminal" evidence="5">
    <location>
        <begin position="275"/>
        <end position="645"/>
    </location>
</feature>
<comment type="caution">
    <text evidence="6">The sequence shown here is derived from an EMBL/GenBank/DDBJ whole genome shotgun (WGS) entry which is preliminary data.</text>
</comment>
<name>A0A834X3C2_9FABA</name>
<dbReference type="GO" id="GO:0000145">
    <property type="term" value="C:exocyst"/>
    <property type="evidence" value="ECO:0007669"/>
    <property type="project" value="InterPro"/>
</dbReference>
<evidence type="ECO:0000256" key="3">
    <source>
        <dbReference type="RuleBase" id="RU365026"/>
    </source>
</evidence>
<keyword evidence="3" id="KW-0653">Protein transport</keyword>
<evidence type="ECO:0000256" key="2">
    <source>
        <dbReference type="ARBA" id="ARBA00022448"/>
    </source>
</evidence>
<dbReference type="Proteomes" id="UP000634136">
    <property type="component" value="Unassembled WGS sequence"/>
</dbReference>
<dbReference type="InterPro" id="IPR046364">
    <property type="entry name" value="Exo70_C"/>
</dbReference>
<feature type="region of interest" description="Disordered" evidence="4">
    <location>
        <begin position="1"/>
        <end position="40"/>
    </location>
</feature>
<dbReference type="InterPro" id="IPR016159">
    <property type="entry name" value="Cullin_repeat-like_dom_sf"/>
</dbReference>
<organism evidence="6 7">
    <name type="scientific">Senna tora</name>
    <dbReference type="NCBI Taxonomy" id="362788"/>
    <lineage>
        <taxon>Eukaryota</taxon>
        <taxon>Viridiplantae</taxon>
        <taxon>Streptophyta</taxon>
        <taxon>Embryophyta</taxon>
        <taxon>Tracheophyta</taxon>
        <taxon>Spermatophyta</taxon>
        <taxon>Magnoliopsida</taxon>
        <taxon>eudicotyledons</taxon>
        <taxon>Gunneridae</taxon>
        <taxon>Pentapetalae</taxon>
        <taxon>rosids</taxon>
        <taxon>fabids</taxon>
        <taxon>Fabales</taxon>
        <taxon>Fabaceae</taxon>
        <taxon>Caesalpinioideae</taxon>
        <taxon>Cassia clade</taxon>
        <taxon>Senna</taxon>
    </lineage>
</organism>
<keyword evidence="7" id="KW-1185">Reference proteome</keyword>
<dbReference type="SUPFAM" id="SSF74788">
    <property type="entry name" value="Cullin repeat-like"/>
    <property type="match status" value="1"/>
</dbReference>
<evidence type="ECO:0000313" key="6">
    <source>
        <dbReference type="EMBL" id="KAF7836803.1"/>
    </source>
</evidence>
<dbReference type="Gene3D" id="1.20.1280.170">
    <property type="entry name" value="Exocyst complex component Exo70"/>
    <property type="match status" value="1"/>
</dbReference>
<dbReference type="PANTHER" id="PTHR12542:SF127">
    <property type="entry name" value="EXOCYST COMPLEX COMPONENT EXO70C1"/>
    <property type="match status" value="1"/>
</dbReference>
<evidence type="ECO:0000256" key="1">
    <source>
        <dbReference type="ARBA" id="ARBA00006756"/>
    </source>
</evidence>
<evidence type="ECO:0000256" key="4">
    <source>
        <dbReference type="SAM" id="MobiDB-lite"/>
    </source>
</evidence>
<evidence type="ECO:0000259" key="5">
    <source>
        <dbReference type="Pfam" id="PF03081"/>
    </source>
</evidence>
<keyword evidence="2 3" id="KW-0813">Transport</keyword>
<keyword evidence="3" id="KW-0268">Exocytosis</keyword>
<dbReference type="EMBL" id="JAAIUW010000004">
    <property type="protein sequence ID" value="KAF7836803.1"/>
    <property type="molecule type" value="Genomic_DNA"/>
</dbReference>
<dbReference type="PANTHER" id="PTHR12542">
    <property type="entry name" value="EXOCYST COMPLEX PROTEIN EXO70"/>
    <property type="match status" value="1"/>
</dbReference>
<sequence>MDNNIIPTPAKSLSFSKDRDSSSDHALSNGDSSPLVPNDPREVLHEVDRFLCSLQSDSPPPPQLPECVFLLPKFLDSRIEKYNTGSRHKTKFGQDPIEEKLFFEALDLLSRLCTTLSDFPDSNSLTSSTLDKTSSCLEKTMSFLGKELCFLLENNTRSNSYSDLTPKKSTKQFSSFNSSVQDADLGALSIQSESNSPSPDLEAEFPAFSSESISKMNKISNAMINAGYQLECCITFSNFRRHAFKVVLQSFGFVSISMEDIQKTQWESLETQISTWINVVRHCSTVLFPAERKFYDSVFPNEPTISQRLFSDLARCVIIRFLNFAEAIALEKRSVDKLFKFLDVYETLRDLEATIDECYEEKCGQEVAYEIANAKGTLGDAVVSMFLYDLENSIKNDNERIPVPNGSVHPLTRYMMNYLEYVCEYKDTLEQVIEQHVKKVEDKSTKTKVVEEDEEYGNTGLPSNTSAFAIQVMKVMELLDGNVERKSRLYRSEALRYVFLMNNGRYIVQKIKGSKEIHECMGDNWCRRRQSRLRLYHKNYQRETWGKVLQCLSHGGLQGNEKVIKSLVKERFKSFNAMFDEIHKTQSTWVVSDEQLRSELRVSISSVMIPAYRSFWGRFKHCLDSVKQVDKYIKYQPEDIETLIDKLFSGNTASIARRR</sequence>
<dbReference type="Pfam" id="PF03081">
    <property type="entry name" value="Exo70_C"/>
    <property type="match status" value="1"/>
</dbReference>
<protein>
    <recommendedName>
        <fullName evidence="3">Exocyst subunit Exo70 family protein</fullName>
    </recommendedName>
</protein>
<dbReference type="AlphaFoldDB" id="A0A834X3C2"/>
<dbReference type="GO" id="GO:0005546">
    <property type="term" value="F:phosphatidylinositol-4,5-bisphosphate binding"/>
    <property type="evidence" value="ECO:0007669"/>
    <property type="project" value="InterPro"/>
</dbReference>
<gene>
    <name evidence="6" type="ORF">G2W53_011662</name>
</gene>
<comment type="similarity">
    <text evidence="1 3">Belongs to the EXO70 family.</text>
</comment>
<comment type="function">
    <text evidence="3">Component of the exocyst complex.</text>
</comment>
<evidence type="ECO:0000313" key="7">
    <source>
        <dbReference type="Proteomes" id="UP000634136"/>
    </source>
</evidence>
<dbReference type="GO" id="GO:0006887">
    <property type="term" value="P:exocytosis"/>
    <property type="evidence" value="ECO:0007669"/>
    <property type="project" value="UniProtKB-KW"/>
</dbReference>
<reference evidence="6" key="1">
    <citation type="submission" date="2020-09" db="EMBL/GenBank/DDBJ databases">
        <title>Genome-Enabled Discovery of Anthraquinone Biosynthesis in Senna tora.</title>
        <authorList>
            <person name="Kang S.-H."/>
            <person name="Pandey R.P."/>
            <person name="Lee C.-M."/>
            <person name="Sim J.-S."/>
            <person name="Jeong J.-T."/>
            <person name="Choi B.-S."/>
            <person name="Jung M."/>
            <person name="Ginzburg D."/>
            <person name="Zhao K."/>
            <person name="Won S.Y."/>
            <person name="Oh T.-J."/>
            <person name="Yu Y."/>
            <person name="Kim N.-H."/>
            <person name="Lee O.R."/>
            <person name="Lee T.-H."/>
            <person name="Bashyal P."/>
            <person name="Kim T.-S."/>
            <person name="Lee W.-H."/>
            <person name="Kawkins C."/>
            <person name="Kim C.-K."/>
            <person name="Kim J.S."/>
            <person name="Ahn B.O."/>
            <person name="Rhee S.Y."/>
            <person name="Sohng J.K."/>
        </authorList>
    </citation>
    <scope>NUCLEOTIDE SEQUENCE</scope>
    <source>
        <tissue evidence="6">Leaf</tissue>
    </source>
</reference>
<dbReference type="OrthoDB" id="1922221at2759"/>
<dbReference type="GO" id="GO:0015031">
    <property type="term" value="P:protein transport"/>
    <property type="evidence" value="ECO:0007669"/>
    <property type="project" value="UniProtKB-KW"/>
</dbReference>